<organism evidence="2 3">
    <name type="scientific">Ceratopteris richardii</name>
    <name type="common">Triangle waterfern</name>
    <dbReference type="NCBI Taxonomy" id="49495"/>
    <lineage>
        <taxon>Eukaryota</taxon>
        <taxon>Viridiplantae</taxon>
        <taxon>Streptophyta</taxon>
        <taxon>Embryophyta</taxon>
        <taxon>Tracheophyta</taxon>
        <taxon>Polypodiopsida</taxon>
        <taxon>Polypodiidae</taxon>
        <taxon>Polypodiales</taxon>
        <taxon>Pteridineae</taxon>
        <taxon>Pteridaceae</taxon>
        <taxon>Parkerioideae</taxon>
        <taxon>Ceratopteris</taxon>
    </lineage>
</organism>
<accession>A0A8T2QSX8</accession>
<keyword evidence="3" id="KW-1185">Reference proteome</keyword>
<evidence type="ECO:0008006" key="4">
    <source>
        <dbReference type="Google" id="ProtNLM"/>
    </source>
</evidence>
<evidence type="ECO:0000256" key="1">
    <source>
        <dbReference type="SAM" id="MobiDB-lite"/>
    </source>
</evidence>
<proteinExistence type="predicted"/>
<feature type="region of interest" description="Disordered" evidence="1">
    <location>
        <begin position="332"/>
        <end position="364"/>
    </location>
</feature>
<evidence type="ECO:0000313" key="2">
    <source>
        <dbReference type="EMBL" id="KAH7286708.1"/>
    </source>
</evidence>
<reference evidence="2" key="1">
    <citation type="submission" date="2021-08" db="EMBL/GenBank/DDBJ databases">
        <title>WGS assembly of Ceratopteris richardii.</title>
        <authorList>
            <person name="Marchant D.B."/>
            <person name="Chen G."/>
            <person name="Jenkins J."/>
            <person name="Shu S."/>
            <person name="Leebens-Mack J."/>
            <person name="Grimwood J."/>
            <person name="Schmutz J."/>
            <person name="Soltis P."/>
            <person name="Soltis D."/>
            <person name="Chen Z.-H."/>
        </authorList>
    </citation>
    <scope>NUCLEOTIDE SEQUENCE</scope>
    <source>
        <strain evidence="2">Whitten #5841</strain>
        <tissue evidence="2">Leaf</tissue>
    </source>
</reference>
<dbReference type="EMBL" id="CM035437">
    <property type="protein sequence ID" value="KAH7286708.1"/>
    <property type="molecule type" value="Genomic_DNA"/>
</dbReference>
<dbReference type="Gene3D" id="2.40.70.10">
    <property type="entry name" value="Acid Proteases"/>
    <property type="match status" value="1"/>
</dbReference>
<protein>
    <recommendedName>
        <fullName evidence="4">Peptidase A2 domain-containing protein</fullName>
    </recommendedName>
</protein>
<dbReference type="SUPFAM" id="SSF50630">
    <property type="entry name" value="Acid proteases"/>
    <property type="match status" value="1"/>
</dbReference>
<dbReference type="OrthoDB" id="2285352at2759"/>
<dbReference type="InterPro" id="IPR021109">
    <property type="entry name" value="Peptidase_aspartic_dom_sf"/>
</dbReference>
<dbReference type="AlphaFoldDB" id="A0A8T2QSX8"/>
<comment type="caution">
    <text evidence="2">The sequence shown here is derived from an EMBL/GenBank/DDBJ whole genome shotgun (WGS) entry which is preliminary data.</text>
</comment>
<feature type="compositionally biased region" description="Polar residues" evidence="1">
    <location>
        <begin position="299"/>
        <end position="313"/>
    </location>
</feature>
<evidence type="ECO:0000313" key="3">
    <source>
        <dbReference type="Proteomes" id="UP000825935"/>
    </source>
</evidence>
<gene>
    <name evidence="2" type="ORF">KP509_32G019200</name>
</gene>
<feature type="compositionally biased region" description="Basic and acidic residues" evidence="1">
    <location>
        <begin position="409"/>
        <end position="425"/>
    </location>
</feature>
<name>A0A8T2QSX8_CERRI</name>
<dbReference type="CDD" id="cd00303">
    <property type="entry name" value="retropepsin_like"/>
    <property type="match status" value="1"/>
</dbReference>
<feature type="region of interest" description="Disordered" evidence="1">
    <location>
        <begin position="400"/>
        <end position="428"/>
    </location>
</feature>
<dbReference type="Proteomes" id="UP000825935">
    <property type="component" value="Chromosome 32"/>
</dbReference>
<feature type="region of interest" description="Disordered" evidence="1">
    <location>
        <begin position="283"/>
        <end position="318"/>
    </location>
</feature>
<sequence>MIINRISTSGAVQLTTLEGDILPNYISGCRVKLYQEPLTEDMLMRLNTAKKRKEEELRVREEAQVEARERIRRNKLRRLGLDVNSKATKYHMDMCQKSGIATSQVIDRRPFVTIEIGQGKGARTVKALIDSGAASSAVRLSYCQNLQLNINPIEAYLIGLGGVETPCLGEVELPIYLQDVPMKVKALVCQDENLTEPLVLGQDWIYDHAVNINLRSHILQVWVHEQCITLELENCMLLNHGTTHSLSSSKTNHMKEDVVCVKSSMMQKESIVEDQIRRRVDLSSSPKNQVATVVHPPHKQTQPFTTTATSNRKTPFDKKTVPSMKQIWVRKGEQPPTLPPQVPSMHTNQARRRRKQLRQAQSQGIQQVWVPEKLAAAQQGQLQMWVPKKLLHPQQPLFSHMQKVSTKKPTREKGKNHVQRPKEDQISSSTLVGRHAKRIWVWKPKVQVTSTEPKRQPHWIPQFRKHPKRKTPEVTSTVPNDVLKWTPIRRITSVRDPMDTSTKVGINLHK</sequence>